<dbReference type="SUPFAM" id="SSF50952">
    <property type="entry name" value="Soluble quinoprotein glucose dehydrogenase"/>
    <property type="match status" value="1"/>
</dbReference>
<keyword evidence="4" id="KW-0249">Electron transport</keyword>
<feature type="signal peptide" evidence="7">
    <location>
        <begin position="1"/>
        <end position="21"/>
    </location>
</feature>
<evidence type="ECO:0000256" key="7">
    <source>
        <dbReference type="SAM" id="SignalP"/>
    </source>
</evidence>
<dbReference type="InterPro" id="IPR011041">
    <property type="entry name" value="Quinoprot_gluc/sorb_DH_b-prop"/>
</dbReference>
<dbReference type="PANTHER" id="PTHR33546">
    <property type="entry name" value="LARGE, MULTIFUNCTIONAL SECRETED PROTEIN-RELATED"/>
    <property type="match status" value="1"/>
</dbReference>
<evidence type="ECO:0000256" key="2">
    <source>
        <dbReference type="ARBA" id="ARBA00022617"/>
    </source>
</evidence>
<dbReference type="GO" id="GO:0046872">
    <property type="term" value="F:metal ion binding"/>
    <property type="evidence" value="ECO:0007669"/>
    <property type="project" value="UniProtKB-KW"/>
</dbReference>
<protein>
    <submittedName>
        <fullName evidence="9">Sorbosone dehydrogenase</fullName>
    </submittedName>
</protein>
<evidence type="ECO:0000259" key="8">
    <source>
        <dbReference type="PROSITE" id="PS51007"/>
    </source>
</evidence>
<dbReference type="AlphaFoldDB" id="A0A8S8X7Z1"/>
<dbReference type="InterPro" id="IPR011042">
    <property type="entry name" value="6-blade_b-propeller_TolB-like"/>
</dbReference>
<dbReference type="InterPro" id="IPR009056">
    <property type="entry name" value="Cyt_c-like_dom"/>
</dbReference>
<gene>
    <name evidence="9" type="ORF">TMPK1_00980</name>
</gene>
<evidence type="ECO:0000256" key="5">
    <source>
        <dbReference type="ARBA" id="ARBA00023004"/>
    </source>
</evidence>
<evidence type="ECO:0000313" key="9">
    <source>
        <dbReference type="EMBL" id="GIL37861.1"/>
    </source>
</evidence>
<dbReference type="Pfam" id="PF00034">
    <property type="entry name" value="Cytochrom_C"/>
    <property type="match status" value="1"/>
</dbReference>
<keyword evidence="10" id="KW-1185">Reference proteome</keyword>
<reference evidence="9" key="1">
    <citation type="submission" date="2021-02" db="EMBL/GenBank/DDBJ databases">
        <title>Genome sequence of Rhodospirillales sp. strain TMPK1 isolated from soil.</title>
        <authorList>
            <person name="Nakai R."/>
            <person name="Kusada H."/>
            <person name="Tamaki H."/>
        </authorList>
    </citation>
    <scope>NUCLEOTIDE SEQUENCE</scope>
    <source>
        <strain evidence="9">TMPK1</strain>
    </source>
</reference>
<evidence type="ECO:0000313" key="10">
    <source>
        <dbReference type="Proteomes" id="UP000681075"/>
    </source>
</evidence>
<evidence type="ECO:0000256" key="6">
    <source>
        <dbReference type="PROSITE-ProRule" id="PRU00433"/>
    </source>
</evidence>
<evidence type="ECO:0000256" key="1">
    <source>
        <dbReference type="ARBA" id="ARBA00022448"/>
    </source>
</evidence>
<keyword evidence="2 6" id="KW-0349">Heme</keyword>
<keyword evidence="7" id="KW-0732">Signal</keyword>
<accession>A0A8S8X7Z1</accession>
<dbReference type="EMBL" id="BOPV01000001">
    <property type="protein sequence ID" value="GIL37861.1"/>
    <property type="molecule type" value="Genomic_DNA"/>
</dbReference>
<comment type="caution">
    <text evidence="9">The sequence shown here is derived from an EMBL/GenBank/DDBJ whole genome shotgun (WGS) entry which is preliminary data.</text>
</comment>
<name>A0A8S8X7Z1_9PROT</name>
<sequence length="565" mass="60000">MRFQGTALAALLLFASTAAWAEDGDAARGTALYKQRCAVCHGLDGGGGQGPALQGVLGRKAGEVQFGYSRALRQSGLTWDVDTLERYLAKPQSTVPGTTMVVATANAKERADVIAFLATLKPVAAAAPTAPAAQSSAAPAQVGKLLEGRAAFGDFRADAPGVRRHITVDALPAPYETQSARNPSRVVEPAADAMPRVPDGFKIEKFAENLAAPRILRTAPNGDIFVAETAAGRVKILRGTGKAEKIEVFASGLEGPFGIAFYPASNPRFVYVAEVNRVVRFAYKEGDLKASGKPEIIVPQLSPTSGGHTTRDLVFSKDGTRMFVSVGSASNVSPGGDAKSGDALRAWEASRAIGAAYGDEEKRADVLVFDVDGKNGKIFAAGIRNCVGLAVHPSSGDVWCSTNERDGLGDDLVPDYVTRVKEGGFYGWPWFYLGAHEDPRHAGARPDLKDKITVPDVLLQSHSASLGMVFYDGASFPAAYRGDGFAALHGSWNRALRTGYKVIRVRTRDGVPTGEYEDFLTGLVINDREVWARPVGLTVAKDGSLLVSEDGNGTIWRVSYRGAAR</sequence>
<dbReference type="GO" id="GO:0009055">
    <property type="term" value="F:electron transfer activity"/>
    <property type="evidence" value="ECO:0007669"/>
    <property type="project" value="InterPro"/>
</dbReference>
<dbReference type="RefSeq" id="WP_420240760.1">
    <property type="nucleotide sequence ID" value="NZ_BOPV01000001.1"/>
</dbReference>
<keyword evidence="3 6" id="KW-0479">Metal-binding</keyword>
<evidence type="ECO:0000256" key="3">
    <source>
        <dbReference type="ARBA" id="ARBA00022723"/>
    </source>
</evidence>
<dbReference type="InterPro" id="IPR036909">
    <property type="entry name" value="Cyt_c-like_dom_sf"/>
</dbReference>
<keyword evidence="1" id="KW-0813">Transport</keyword>
<dbReference type="Pfam" id="PF07995">
    <property type="entry name" value="GSDH"/>
    <property type="match status" value="1"/>
</dbReference>
<keyword evidence="5 6" id="KW-0408">Iron</keyword>
<dbReference type="InterPro" id="IPR012938">
    <property type="entry name" value="Glc/Sorbosone_DH"/>
</dbReference>
<feature type="chain" id="PRO_5035805223" evidence="7">
    <location>
        <begin position="22"/>
        <end position="565"/>
    </location>
</feature>
<dbReference type="PROSITE" id="PS51007">
    <property type="entry name" value="CYTC"/>
    <property type="match status" value="1"/>
</dbReference>
<organism evidence="9 10">
    <name type="scientific">Roseiterribacter gracilis</name>
    <dbReference type="NCBI Taxonomy" id="2812848"/>
    <lineage>
        <taxon>Bacteria</taxon>
        <taxon>Pseudomonadati</taxon>
        <taxon>Pseudomonadota</taxon>
        <taxon>Alphaproteobacteria</taxon>
        <taxon>Rhodospirillales</taxon>
        <taxon>Roseiterribacteraceae</taxon>
        <taxon>Roseiterribacter</taxon>
    </lineage>
</organism>
<proteinExistence type="predicted"/>
<dbReference type="PRINTS" id="PR00604">
    <property type="entry name" value="CYTCHRMECIAB"/>
</dbReference>
<dbReference type="Proteomes" id="UP000681075">
    <property type="component" value="Unassembled WGS sequence"/>
</dbReference>
<dbReference type="SUPFAM" id="SSF46626">
    <property type="entry name" value="Cytochrome c"/>
    <property type="match status" value="1"/>
</dbReference>
<dbReference type="InterPro" id="IPR002327">
    <property type="entry name" value="Cyt_c_1A/1B"/>
</dbReference>
<dbReference type="GO" id="GO:0020037">
    <property type="term" value="F:heme binding"/>
    <property type="evidence" value="ECO:0007669"/>
    <property type="project" value="InterPro"/>
</dbReference>
<feature type="domain" description="Cytochrome c" evidence="8">
    <location>
        <begin position="24"/>
        <end position="121"/>
    </location>
</feature>
<evidence type="ECO:0000256" key="4">
    <source>
        <dbReference type="ARBA" id="ARBA00022982"/>
    </source>
</evidence>
<dbReference type="Gene3D" id="2.120.10.30">
    <property type="entry name" value="TolB, C-terminal domain"/>
    <property type="match status" value="1"/>
</dbReference>
<dbReference type="Gene3D" id="1.10.760.10">
    <property type="entry name" value="Cytochrome c-like domain"/>
    <property type="match status" value="1"/>
</dbReference>
<dbReference type="PANTHER" id="PTHR33546:SF1">
    <property type="entry name" value="LARGE, MULTIFUNCTIONAL SECRETED PROTEIN"/>
    <property type="match status" value="1"/>
</dbReference>